<comment type="caution">
    <text evidence="1">The sequence shown here is derived from an EMBL/GenBank/DDBJ whole genome shotgun (WGS) entry which is preliminary data.</text>
</comment>
<sequence>MNAEKLYFLRGTTGGKPRLSTAFGGREKGSKAWLHDEVEGEARTMEVRRREWAKPQSGIVRHGNACKFSGSSCDDSSNPIEEDVEDFEVVKRDEVV</sequence>
<dbReference type="Proteomes" id="UP000290289">
    <property type="component" value="Chromosome 3"/>
</dbReference>
<proteinExistence type="predicted"/>
<accession>A0A498K348</accession>
<reference evidence="1 2" key="1">
    <citation type="submission" date="2018-10" db="EMBL/GenBank/DDBJ databases">
        <title>A high-quality apple genome assembly.</title>
        <authorList>
            <person name="Hu J."/>
        </authorList>
    </citation>
    <scope>NUCLEOTIDE SEQUENCE [LARGE SCALE GENOMIC DNA]</scope>
    <source>
        <strain evidence="2">cv. HFTH1</strain>
        <tissue evidence="1">Young leaf</tissue>
    </source>
</reference>
<evidence type="ECO:0000313" key="1">
    <source>
        <dbReference type="EMBL" id="RXI02609.1"/>
    </source>
</evidence>
<keyword evidence="2" id="KW-1185">Reference proteome</keyword>
<name>A0A498K348_MALDO</name>
<dbReference type="AlphaFoldDB" id="A0A498K348"/>
<dbReference type="EMBL" id="RDQH01000329">
    <property type="protein sequence ID" value="RXI02609.1"/>
    <property type="molecule type" value="Genomic_DNA"/>
</dbReference>
<evidence type="ECO:0000313" key="2">
    <source>
        <dbReference type="Proteomes" id="UP000290289"/>
    </source>
</evidence>
<protein>
    <submittedName>
        <fullName evidence="1">Uncharacterized protein</fullName>
    </submittedName>
</protein>
<gene>
    <name evidence="1" type="ORF">DVH24_002687</name>
</gene>
<organism evidence="1 2">
    <name type="scientific">Malus domestica</name>
    <name type="common">Apple</name>
    <name type="synonym">Pyrus malus</name>
    <dbReference type="NCBI Taxonomy" id="3750"/>
    <lineage>
        <taxon>Eukaryota</taxon>
        <taxon>Viridiplantae</taxon>
        <taxon>Streptophyta</taxon>
        <taxon>Embryophyta</taxon>
        <taxon>Tracheophyta</taxon>
        <taxon>Spermatophyta</taxon>
        <taxon>Magnoliopsida</taxon>
        <taxon>eudicotyledons</taxon>
        <taxon>Gunneridae</taxon>
        <taxon>Pentapetalae</taxon>
        <taxon>rosids</taxon>
        <taxon>fabids</taxon>
        <taxon>Rosales</taxon>
        <taxon>Rosaceae</taxon>
        <taxon>Amygdaloideae</taxon>
        <taxon>Maleae</taxon>
        <taxon>Malus</taxon>
    </lineage>
</organism>